<evidence type="ECO:0000313" key="3">
    <source>
        <dbReference type="Proteomes" id="UP000823883"/>
    </source>
</evidence>
<sequence length="76" mass="8557">MKEEKTIDYREHEDSCLRWSGSSMDCTGLIPALPESEAQLEFYDELYPFLPRASACAVRPDPKPPASKRPDSKNPG</sequence>
<feature type="region of interest" description="Disordered" evidence="1">
    <location>
        <begin position="57"/>
        <end position="76"/>
    </location>
</feature>
<evidence type="ECO:0000313" key="2">
    <source>
        <dbReference type="EMBL" id="HJC47325.1"/>
    </source>
</evidence>
<dbReference type="AlphaFoldDB" id="A0A9D2T6Y3"/>
<name>A0A9D2T6Y3_9FIRM</name>
<evidence type="ECO:0000256" key="1">
    <source>
        <dbReference type="SAM" id="MobiDB-lite"/>
    </source>
</evidence>
<dbReference type="EMBL" id="DWWL01000027">
    <property type="protein sequence ID" value="HJC47325.1"/>
    <property type="molecule type" value="Genomic_DNA"/>
</dbReference>
<reference evidence="2" key="1">
    <citation type="journal article" date="2021" name="PeerJ">
        <title>Extensive microbial diversity within the chicken gut microbiome revealed by metagenomics and culture.</title>
        <authorList>
            <person name="Gilroy R."/>
            <person name="Ravi A."/>
            <person name="Getino M."/>
            <person name="Pursley I."/>
            <person name="Horton D.L."/>
            <person name="Alikhan N.F."/>
            <person name="Baker D."/>
            <person name="Gharbi K."/>
            <person name="Hall N."/>
            <person name="Watson M."/>
            <person name="Adriaenssens E.M."/>
            <person name="Foster-Nyarko E."/>
            <person name="Jarju S."/>
            <person name="Secka A."/>
            <person name="Antonio M."/>
            <person name="Oren A."/>
            <person name="Chaudhuri R.R."/>
            <person name="La Ragione R."/>
            <person name="Hildebrand F."/>
            <person name="Pallen M.J."/>
        </authorList>
    </citation>
    <scope>NUCLEOTIDE SEQUENCE</scope>
    <source>
        <strain evidence="2">CHK183-5548</strain>
    </source>
</reference>
<comment type="caution">
    <text evidence="2">The sequence shown here is derived from an EMBL/GenBank/DDBJ whole genome shotgun (WGS) entry which is preliminary data.</text>
</comment>
<dbReference type="Proteomes" id="UP000823883">
    <property type="component" value="Unassembled WGS sequence"/>
</dbReference>
<gene>
    <name evidence="2" type="ORF">IAA04_04665</name>
</gene>
<accession>A0A9D2T6Y3</accession>
<organism evidence="2 3">
    <name type="scientific">Candidatus Lachnoclostridium pullistercoris</name>
    <dbReference type="NCBI Taxonomy" id="2838632"/>
    <lineage>
        <taxon>Bacteria</taxon>
        <taxon>Bacillati</taxon>
        <taxon>Bacillota</taxon>
        <taxon>Clostridia</taxon>
        <taxon>Lachnospirales</taxon>
        <taxon>Lachnospiraceae</taxon>
    </lineage>
</organism>
<reference evidence="2" key="2">
    <citation type="submission" date="2021-04" db="EMBL/GenBank/DDBJ databases">
        <authorList>
            <person name="Gilroy R."/>
        </authorList>
    </citation>
    <scope>NUCLEOTIDE SEQUENCE</scope>
    <source>
        <strain evidence="2">CHK183-5548</strain>
    </source>
</reference>
<proteinExistence type="predicted"/>
<protein>
    <submittedName>
        <fullName evidence="2">Uncharacterized protein</fullName>
    </submittedName>
</protein>